<keyword evidence="3" id="KW-1185">Reference proteome</keyword>
<organism evidence="2 3">
    <name type="scientific">Ophiobolus disseminans</name>
    <dbReference type="NCBI Taxonomy" id="1469910"/>
    <lineage>
        <taxon>Eukaryota</taxon>
        <taxon>Fungi</taxon>
        <taxon>Dikarya</taxon>
        <taxon>Ascomycota</taxon>
        <taxon>Pezizomycotina</taxon>
        <taxon>Dothideomycetes</taxon>
        <taxon>Pleosporomycetidae</taxon>
        <taxon>Pleosporales</taxon>
        <taxon>Pleosporineae</taxon>
        <taxon>Phaeosphaeriaceae</taxon>
        <taxon>Ophiobolus</taxon>
    </lineage>
</organism>
<name>A0A6A6ZL80_9PLEO</name>
<proteinExistence type="predicted"/>
<evidence type="ECO:0000313" key="3">
    <source>
        <dbReference type="Proteomes" id="UP000799424"/>
    </source>
</evidence>
<dbReference type="Proteomes" id="UP000799424">
    <property type="component" value="Unassembled WGS sequence"/>
</dbReference>
<evidence type="ECO:0000256" key="1">
    <source>
        <dbReference type="SAM" id="MobiDB-lite"/>
    </source>
</evidence>
<evidence type="ECO:0000313" key="2">
    <source>
        <dbReference type="EMBL" id="KAF2821419.1"/>
    </source>
</evidence>
<reference evidence="2" key="1">
    <citation type="journal article" date="2020" name="Stud. Mycol.">
        <title>101 Dothideomycetes genomes: a test case for predicting lifestyles and emergence of pathogens.</title>
        <authorList>
            <person name="Haridas S."/>
            <person name="Albert R."/>
            <person name="Binder M."/>
            <person name="Bloem J."/>
            <person name="Labutti K."/>
            <person name="Salamov A."/>
            <person name="Andreopoulos B."/>
            <person name="Baker S."/>
            <person name="Barry K."/>
            <person name="Bills G."/>
            <person name="Bluhm B."/>
            <person name="Cannon C."/>
            <person name="Castanera R."/>
            <person name="Culley D."/>
            <person name="Daum C."/>
            <person name="Ezra D."/>
            <person name="Gonzalez J."/>
            <person name="Henrissat B."/>
            <person name="Kuo A."/>
            <person name="Liang C."/>
            <person name="Lipzen A."/>
            <person name="Lutzoni F."/>
            <person name="Magnuson J."/>
            <person name="Mondo S."/>
            <person name="Nolan M."/>
            <person name="Ohm R."/>
            <person name="Pangilinan J."/>
            <person name="Park H.-J."/>
            <person name="Ramirez L."/>
            <person name="Alfaro M."/>
            <person name="Sun H."/>
            <person name="Tritt A."/>
            <person name="Yoshinaga Y."/>
            <person name="Zwiers L.-H."/>
            <person name="Turgeon B."/>
            <person name="Goodwin S."/>
            <person name="Spatafora J."/>
            <person name="Crous P."/>
            <person name="Grigoriev I."/>
        </authorList>
    </citation>
    <scope>NUCLEOTIDE SEQUENCE</scope>
    <source>
        <strain evidence="2">CBS 113818</strain>
    </source>
</reference>
<dbReference type="EMBL" id="MU006237">
    <property type="protein sequence ID" value="KAF2821419.1"/>
    <property type="molecule type" value="Genomic_DNA"/>
</dbReference>
<gene>
    <name evidence="2" type="ORF">CC86DRAFT_386377</name>
</gene>
<sequence>MEPDEESTLKERDGGLVHHNGLWITAGYAELNCWEINWDRLVGQQTGYTNIPGVEAYIDARRPESLPNWNIREARISPADLTTFLTKQARTNLKSGWITHDGKQPPHSPTSHPSLTSSSIYEAPGHTQSCTNFAWMHDVVKYYIIPSGKYGTWSIEHKAFGKLGPSGTFIFTRSVNYGPVETLKNDCSTWWTKNLSDAVKEAYFEGVVLHADKKKNSHRLLVEQGDWTAEVVCGHCAYSGE</sequence>
<protein>
    <submittedName>
        <fullName evidence="2">Uncharacterized protein</fullName>
    </submittedName>
</protein>
<accession>A0A6A6ZL80</accession>
<dbReference type="AlphaFoldDB" id="A0A6A6ZL80"/>
<feature type="region of interest" description="Disordered" evidence="1">
    <location>
        <begin position="96"/>
        <end position="117"/>
    </location>
</feature>